<sequence>MFALARPIRVVLAVALLFAGTLPSVASDEDNERAPNFRARTMDGQSFNNASVKGKVVLLQFWTTWCPVCKSEEHLLDAIDKEFAPRGLIVLAIDVGEGKKTVKKYLQEHPRTVRIVLNDDTNLAAMYAADAYPVYVVIDREGNIAATQRGGGGEGALRGLLASAGLETDYQSKP</sequence>
<protein>
    <submittedName>
        <fullName evidence="3">TlpA family protein disulfide reductase</fullName>
    </submittedName>
</protein>
<dbReference type="Pfam" id="PF00578">
    <property type="entry name" value="AhpC-TSA"/>
    <property type="match status" value="1"/>
</dbReference>
<evidence type="ECO:0000259" key="2">
    <source>
        <dbReference type="PROSITE" id="PS51352"/>
    </source>
</evidence>
<dbReference type="GO" id="GO:0016209">
    <property type="term" value="F:antioxidant activity"/>
    <property type="evidence" value="ECO:0007669"/>
    <property type="project" value="InterPro"/>
</dbReference>
<dbReference type="PANTHER" id="PTHR42852">
    <property type="entry name" value="THIOL:DISULFIDE INTERCHANGE PROTEIN DSBE"/>
    <property type="match status" value="1"/>
</dbReference>
<comment type="caution">
    <text evidence="3">The sequence shown here is derived from an EMBL/GenBank/DDBJ whole genome shotgun (WGS) entry which is preliminary data.</text>
</comment>
<dbReference type="InterPro" id="IPR000866">
    <property type="entry name" value="AhpC/TSA"/>
</dbReference>
<dbReference type="EMBL" id="JACPNR010000006">
    <property type="protein sequence ID" value="MBI2678116.1"/>
    <property type="molecule type" value="Genomic_DNA"/>
</dbReference>
<keyword evidence="1" id="KW-0732">Signal</keyword>
<dbReference type="SUPFAM" id="SSF52833">
    <property type="entry name" value="Thioredoxin-like"/>
    <property type="match status" value="1"/>
</dbReference>
<feature type="chain" id="PRO_5037205540" evidence="1">
    <location>
        <begin position="27"/>
        <end position="174"/>
    </location>
</feature>
<accession>A0A932A7H9</accession>
<evidence type="ECO:0000313" key="4">
    <source>
        <dbReference type="Proteomes" id="UP000779809"/>
    </source>
</evidence>
<dbReference type="InterPro" id="IPR036249">
    <property type="entry name" value="Thioredoxin-like_sf"/>
</dbReference>
<dbReference type="PANTHER" id="PTHR42852:SF17">
    <property type="entry name" value="THIOREDOXIN-LIKE PROTEIN HI_1115"/>
    <property type="match status" value="1"/>
</dbReference>
<name>A0A932A7H9_9BACT</name>
<feature type="signal peptide" evidence="1">
    <location>
        <begin position="1"/>
        <end position="26"/>
    </location>
</feature>
<gene>
    <name evidence="3" type="ORF">HYX28_04995</name>
</gene>
<dbReference type="InterPro" id="IPR050553">
    <property type="entry name" value="Thioredoxin_ResA/DsbE_sf"/>
</dbReference>
<organism evidence="3 4">
    <name type="scientific">Candidatus Korobacter versatilis</name>
    <dbReference type="NCBI Taxonomy" id="658062"/>
    <lineage>
        <taxon>Bacteria</taxon>
        <taxon>Pseudomonadati</taxon>
        <taxon>Acidobacteriota</taxon>
        <taxon>Terriglobia</taxon>
        <taxon>Terriglobales</taxon>
        <taxon>Candidatus Korobacteraceae</taxon>
        <taxon>Candidatus Korobacter</taxon>
    </lineage>
</organism>
<reference evidence="3" key="1">
    <citation type="submission" date="2020-07" db="EMBL/GenBank/DDBJ databases">
        <title>Huge and variable diversity of episymbiotic CPR bacteria and DPANN archaea in groundwater ecosystems.</title>
        <authorList>
            <person name="He C.Y."/>
            <person name="Keren R."/>
            <person name="Whittaker M."/>
            <person name="Farag I.F."/>
            <person name="Doudna J."/>
            <person name="Cate J.H.D."/>
            <person name="Banfield J.F."/>
        </authorList>
    </citation>
    <scope>NUCLEOTIDE SEQUENCE</scope>
    <source>
        <strain evidence="3">NC_groundwater_580_Pr5_B-0.1um_64_19</strain>
    </source>
</reference>
<dbReference type="PROSITE" id="PS51352">
    <property type="entry name" value="THIOREDOXIN_2"/>
    <property type="match status" value="1"/>
</dbReference>
<evidence type="ECO:0000313" key="3">
    <source>
        <dbReference type="EMBL" id="MBI2678116.1"/>
    </source>
</evidence>
<dbReference type="GO" id="GO:0016491">
    <property type="term" value="F:oxidoreductase activity"/>
    <property type="evidence" value="ECO:0007669"/>
    <property type="project" value="InterPro"/>
</dbReference>
<proteinExistence type="predicted"/>
<feature type="domain" description="Thioredoxin" evidence="2">
    <location>
        <begin position="28"/>
        <end position="166"/>
    </location>
</feature>
<dbReference type="Proteomes" id="UP000779809">
    <property type="component" value="Unassembled WGS sequence"/>
</dbReference>
<evidence type="ECO:0000256" key="1">
    <source>
        <dbReference type="SAM" id="SignalP"/>
    </source>
</evidence>
<dbReference type="AlphaFoldDB" id="A0A932A7H9"/>
<dbReference type="InterPro" id="IPR013766">
    <property type="entry name" value="Thioredoxin_domain"/>
</dbReference>
<dbReference type="CDD" id="cd02966">
    <property type="entry name" value="TlpA_like_family"/>
    <property type="match status" value="1"/>
</dbReference>
<dbReference type="Gene3D" id="3.40.30.10">
    <property type="entry name" value="Glutaredoxin"/>
    <property type="match status" value="1"/>
</dbReference>